<sequence>MSILDSVNLRNTVGFTANPHNLDKKDPSKLEEHNARAEVIARLTQGPKKVYYTWQASNKLPFDFSNSKLMRSSAIVAIIVVLFLVVIQEFFLLLTLASIVFVTYMLMAMPTTTVSHEISNKGVTFDGEFHAWDELVQFYFTVKNGVTILVVDRYSPGSLIFLINPKDRDKIHEILVEFLPYLDNPPVDIVMSTYQSIFSNFLQK</sequence>
<organism evidence="2 3">
    <name type="scientific">candidate division WWE3 bacterium</name>
    <dbReference type="NCBI Taxonomy" id="2053526"/>
    <lineage>
        <taxon>Bacteria</taxon>
        <taxon>Katanobacteria</taxon>
    </lineage>
</organism>
<evidence type="ECO:0000313" key="3">
    <source>
        <dbReference type="Proteomes" id="UP000740557"/>
    </source>
</evidence>
<reference evidence="2" key="1">
    <citation type="submission" date="2020-04" db="EMBL/GenBank/DDBJ databases">
        <authorList>
            <person name="Zhang T."/>
        </authorList>
    </citation>
    <scope>NUCLEOTIDE SEQUENCE</scope>
    <source>
        <strain evidence="2">HKST-UBA79</strain>
    </source>
</reference>
<name>A0A955J3Q2_UNCKA</name>
<dbReference type="AlphaFoldDB" id="A0A955J3Q2"/>
<accession>A0A955J3Q2</accession>
<evidence type="ECO:0000313" key="2">
    <source>
        <dbReference type="EMBL" id="MCA9308645.1"/>
    </source>
</evidence>
<protein>
    <submittedName>
        <fullName evidence="2">Uncharacterized protein</fullName>
    </submittedName>
</protein>
<reference evidence="2" key="2">
    <citation type="journal article" date="2021" name="Microbiome">
        <title>Successional dynamics and alternative stable states in a saline activated sludge microbial community over 9 years.</title>
        <authorList>
            <person name="Wang Y."/>
            <person name="Ye J."/>
            <person name="Ju F."/>
            <person name="Liu L."/>
            <person name="Boyd J.A."/>
            <person name="Deng Y."/>
            <person name="Parks D.H."/>
            <person name="Jiang X."/>
            <person name="Yin X."/>
            <person name="Woodcroft B.J."/>
            <person name="Tyson G.W."/>
            <person name="Hugenholtz P."/>
            <person name="Polz M.F."/>
            <person name="Zhang T."/>
        </authorList>
    </citation>
    <scope>NUCLEOTIDE SEQUENCE</scope>
    <source>
        <strain evidence="2">HKST-UBA79</strain>
    </source>
</reference>
<dbReference type="EMBL" id="JAGQNX010000127">
    <property type="protein sequence ID" value="MCA9308645.1"/>
    <property type="molecule type" value="Genomic_DNA"/>
</dbReference>
<keyword evidence="1" id="KW-0472">Membrane</keyword>
<evidence type="ECO:0000256" key="1">
    <source>
        <dbReference type="SAM" id="Phobius"/>
    </source>
</evidence>
<gene>
    <name evidence="2" type="ORF">KC980_03975</name>
</gene>
<comment type="caution">
    <text evidence="2">The sequence shown here is derived from an EMBL/GenBank/DDBJ whole genome shotgun (WGS) entry which is preliminary data.</text>
</comment>
<feature type="transmembrane region" description="Helical" evidence="1">
    <location>
        <begin position="74"/>
        <end position="107"/>
    </location>
</feature>
<keyword evidence="1" id="KW-1133">Transmembrane helix</keyword>
<dbReference type="Proteomes" id="UP000740557">
    <property type="component" value="Unassembled WGS sequence"/>
</dbReference>
<keyword evidence="1" id="KW-0812">Transmembrane</keyword>
<proteinExistence type="predicted"/>